<organism evidence="1 2">
    <name type="scientific">Paracoccus acridae</name>
    <dbReference type="NCBI Taxonomy" id="1795310"/>
    <lineage>
        <taxon>Bacteria</taxon>
        <taxon>Pseudomonadati</taxon>
        <taxon>Pseudomonadota</taxon>
        <taxon>Alphaproteobacteria</taxon>
        <taxon>Rhodobacterales</taxon>
        <taxon>Paracoccaceae</taxon>
        <taxon>Paracoccus</taxon>
    </lineage>
</organism>
<dbReference type="EMBL" id="BMIV01000030">
    <property type="protein sequence ID" value="GGF80790.1"/>
    <property type="molecule type" value="Genomic_DNA"/>
</dbReference>
<name>A0ABQ1VP48_9RHOB</name>
<dbReference type="Proteomes" id="UP000640509">
    <property type="component" value="Unassembled WGS sequence"/>
</dbReference>
<reference evidence="2" key="1">
    <citation type="journal article" date="2019" name="Int. J. Syst. Evol. Microbiol.">
        <title>The Global Catalogue of Microorganisms (GCM) 10K type strain sequencing project: providing services to taxonomists for standard genome sequencing and annotation.</title>
        <authorList>
            <consortium name="The Broad Institute Genomics Platform"/>
            <consortium name="The Broad Institute Genome Sequencing Center for Infectious Disease"/>
            <person name="Wu L."/>
            <person name="Ma J."/>
        </authorList>
    </citation>
    <scope>NUCLEOTIDE SEQUENCE [LARGE SCALE GENOMIC DNA]</scope>
    <source>
        <strain evidence="2">CGMCC 1.15419</strain>
    </source>
</reference>
<gene>
    <name evidence="1" type="ORF">GCM10011402_36730</name>
</gene>
<protein>
    <submittedName>
        <fullName evidence="1">Uncharacterized protein</fullName>
    </submittedName>
</protein>
<sequence>MLHHTVAQPGGSMGREWDILPCRRLTRLNKDKLMMIAAMNAWAELAKASSNMMNTHLRLNETMTASRSVIGARMTVMGKAACRPAQGDYAELGGMMHEKVVAIAKVNEALVEQWSAMMADATKQAQHLCDLLVGARPLRAGDVLGLAERSMEHATRMITRSMDTGGLALAPVHLQATANARRLSE</sequence>
<comment type="caution">
    <text evidence="1">The sequence shown here is derived from an EMBL/GenBank/DDBJ whole genome shotgun (WGS) entry which is preliminary data.</text>
</comment>
<proteinExistence type="predicted"/>
<accession>A0ABQ1VP48</accession>
<evidence type="ECO:0000313" key="1">
    <source>
        <dbReference type="EMBL" id="GGF80790.1"/>
    </source>
</evidence>
<evidence type="ECO:0000313" key="2">
    <source>
        <dbReference type="Proteomes" id="UP000640509"/>
    </source>
</evidence>
<keyword evidence="2" id="KW-1185">Reference proteome</keyword>